<evidence type="ECO:0000256" key="1">
    <source>
        <dbReference type="ARBA" id="ARBA00022801"/>
    </source>
</evidence>
<dbReference type="Pfam" id="PF01546">
    <property type="entry name" value="Peptidase_M20"/>
    <property type="match status" value="1"/>
</dbReference>
<dbReference type="PANTHER" id="PTHR11014">
    <property type="entry name" value="PEPTIDASE M20 FAMILY MEMBER"/>
    <property type="match status" value="1"/>
</dbReference>
<feature type="binding site" evidence="2">
    <location>
        <position position="106"/>
    </location>
    <ligand>
        <name>Mn(2+)</name>
        <dbReference type="ChEBI" id="CHEBI:29035"/>
        <label>2</label>
    </ligand>
</feature>
<feature type="binding site" evidence="2">
    <location>
        <position position="142"/>
    </location>
    <ligand>
        <name>Mn(2+)</name>
        <dbReference type="ChEBI" id="CHEBI:29035"/>
        <label>2</label>
    </ligand>
</feature>
<dbReference type="SUPFAM" id="SSF55031">
    <property type="entry name" value="Bacterial exopeptidase dimerisation domain"/>
    <property type="match status" value="1"/>
</dbReference>
<feature type="binding site" evidence="2">
    <location>
        <position position="169"/>
    </location>
    <ligand>
        <name>Mn(2+)</name>
        <dbReference type="ChEBI" id="CHEBI:29035"/>
        <label>2</label>
    </ligand>
</feature>
<proteinExistence type="predicted"/>
<dbReference type="Gene3D" id="3.30.70.360">
    <property type="match status" value="1"/>
</dbReference>
<dbReference type="GO" id="GO:0046872">
    <property type="term" value="F:metal ion binding"/>
    <property type="evidence" value="ECO:0007669"/>
    <property type="project" value="UniProtKB-KW"/>
</dbReference>
<sequence>MSLLDKIKSLSQGYSEQVVEYRRYLHANPELSYNEFNTVKYVDATLRSFGVDKIESLATTGLVAEVKGKNPSKKTIALRADMDALPIVEANNVPYKSKNEGVMHACGHDVHTSSLLGTAKILNEIKDQFEGTVRFLFQPGEEKNPGGASYMIRDGALKNPQPAGIIGQHVFPLLPAGKIGFREGMYMASADEIYLKVIGKGGHGAAPDLAIDPIVIASHIIIALQQIISRNASPKQPTVLTFGNIIGKGATNIIPDEVNIAGTFRAMNEVWRESGLEKIKKMAESIAEGMGGRCEVDISRGYPYLENNPELTRRLKLAAEEYVGKENVYDIDITLGAEDFAYYSQIIPASFYRLGTSNVEKGIKSYVHTPTFDIDEDALKIGPGLMAWMAVKELEG</sequence>
<feature type="binding site" evidence="2">
    <location>
        <position position="108"/>
    </location>
    <ligand>
        <name>Mn(2+)</name>
        <dbReference type="ChEBI" id="CHEBI:29035"/>
        <label>2</label>
    </ligand>
</feature>
<dbReference type="GO" id="GO:0050118">
    <property type="term" value="F:N-acetyldiaminopimelate deacetylase activity"/>
    <property type="evidence" value="ECO:0007669"/>
    <property type="project" value="UniProtKB-ARBA"/>
</dbReference>
<dbReference type="InterPro" id="IPR011650">
    <property type="entry name" value="Peptidase_M20_dimer"/>
</dbReference>
<dbReference type="STRING" id="688867.SAMN05660236_3473"/>
<dbReference type="FunFam" id="3.30.70.360:FF:000001">
    <property type="entry name" value="N-acetyldiaminopimelate deacetylase"/>
    <property type="match status" value="1"/>
</dbReference>
<dbReference type="Pfam" id="PF07687">
    <property type="entry name" value="M20_dimer"/>
    <property type="match status" value="1"/>
</dbReference>
<dbReference type="EMBL" id="FUZU01000002">
    <property type="protein sequence ID" value="SKC76823.1"/>
    <property type="molecule type" value="Genomic_DNA"/>
</dbReference>
<organism evidence="4 5">
    <name type="scientific">Ohtaekwangia koreensis</name>
    <dbReference type="NCBI Taxonomy" id="688867"/>
    <lineage>
        <taxon>Bacteria</taxon>
        <taxon>Pseudomonadati</taxon>
        <taxon>Bacteroidota</taxon>
        <taxon>Cytophagia</taxon>
        <taxon>Cytophagales</taxon>
        <taxon>Fulvivirgaceae</taxon>
        <taxon>Ohtaekwangia</taxon>
    </lineage>
</organism>
<dbReference type="Gene3D" id="3.40.630.10">
    <property type="entry name" value="Zn peptidases"/>
    <property type="match status" value="1"/>
</dbReference>
<keyword evidence="1 4" id="KW-0378">Hydrolase</keyword>
<name>A0A1T5LLF1_9BACT</name>
<evidence type="ECO:0000259" key="3">
    <source>
        <dbReference type="Pfam" id="PF07687"/>
    </source>
</evidence>
<dbReference type="GO" id="GO:0019877">
    <property type="term" value="P:diaminopimelate biosynthetic process"/>
    <property type="evidence" value="ECO:0007669"/>
    <property type="project" value="UniProtKB-ARBA"/>
</dbReference>
<comment type="cofactor">
    <cofactor evidence="2">
        <name>Mn(2+)</name>
        <dbReference type="ChEBI" id="CHEBI:29035"/>
    </cofactor>
    <text evidence="2">The Mn(2+) ion enhances activity.</text>
</comment>
<keyword evidence="2" id="KW-0464">Manganese</keyword>
<dbReference type="NCBIfam" id="TIGR01891">
    <property type="entry name" value="amidohydrolases"/>
    <property type="match status" value="1"/>
</dbReference>
<dbReference type="InterPro" id="IPR036264">
    <property type="entry name" value="Bact_exopeptidase_dim_dom"/>
</dbReference>
<reference evidence="4 5" key="1">
    <citation type="submission" date="2017-02" db="EMBL/GenBank/DDBJ databases">
        <authorList>
            <person name="Peterson S.W."/>
        </authorList>
    </citation>
    <scope>NUCLEOTIDE SEQUENCE [LARGE SCALE GENOMIC DNA]</scope>
    <source>
        <strain evidence="4 5">DSM 25262</strain>
    </source>
</reference>
<feature type="binding site" evidence="2">
    <location>
        <position position="368"/>
    </location>
    <ligand>
        <name>Mn(2+)</name>
        <dbReference type="ChEBI" id="CHEBI:29035"/>
        <label>2</label>
    </ligand>
</feature>
<dbReference type="PIRSF" id="PIRSF005962">
    <property type="entry name" value="Pept_M20D_amidohydro"/>
    <property type="match status" value="1"/>
</dbReference>
<feature type="domain" description="Peptidase M20 dimerisation" evidence="3">
    <location>
        <begin position="194"/>
        <end position="287"/>
    </location>
</feature>
<dbReference type="CDD" id="cd03886">
    <property type="entry name" value="M20_Acy1"/>
    <property type="match status" value="1"/>
</dbReference>
<evidence type="ECO:0000256" key="2">
    <source>
        <dbReference type="PIRSR" id="PIRSR005962-1"/>
    </source>
</evidence>
<keyword evidence="2" id="KW-0479">Metal-binding</keyword>
<dbReference type="InterPro" id="IPR017439">
    <property type="entry name" value="Amidohydrolase"/>
</dbReference>
<dbReference type="OrthoDB" id="9776731at2"/>
<evidence type="ECO:0000313" key="5">
    <source>
        <dbReference type="Proteomes" id="UP000190961"/>
    </source>
</evidence>
<protein>
    <submittedName>
        <fullName evidence="4">Amidohydrolase</fullName>
    </submittedName>
</protein>
<dbReference type="SUPFAM" id="SSF53187">
    <property type="entry name" value="Zn-dependent exopeptidases"/>
    <property type="match status" value="1"/>
</dbReference>
<keyword evidence="5" id="KW-1185">Reference proteome</keyword>
<dbReference type="RefSeq" id="WP_079687990.1">
    <property type="nucleotide sequence ID" value="NZ_FUZU01000002.1"/>
</dbReference>
<dbReference type="PANTHER" id="PTHR11014:SF63">
    <property type="entry name" value="METALLOPEPTIDASE, PUTATIVE (AFU_ORTHOLOGUE AFUA_6G09600)-RELATED"/>
    <property type="match status" value="1"/>
</dbReference>
<evidence type="ECO:0000313" key="4">
    <source>
        <dbReference type="EMBL" id="SKC76823.1"/>
    </source>
</evidence>
<gene>
    <name evidence="4" type="ORF">SAMN05660236_3473</name>
</gene>
<accession>A0A1T5LLF1</accession>
<dbReference type="InterPro" id="IPR002933">
    <property type="entry name" value="Peptidase_M20"/>
</dbReference>
<dbReference type="Proteomes" id="UP000190961">
    <property type="component" value="Unassembled WGS sequence"/>
</dbReference>
<dbReference type="AlphaFoldDB" id="A0A1T5LLF1"/>